<dbReference type="Proteomes" id="UP000887540">
    <property type="component" value="Unplaced"/>
</dbReference>
<sequence length="408" mass="47182">MLSGLYGYLDKNFLVFETRPQTSSKEKIGGFELKKMNRPSTSKFNGVHKIISLDDEYEIPTSQIKELNEANKKDEHYGVIHKLSLPKTSSFGPLPSRLQPLDLADLPPFRKSWTLPLPENNSEFLQMPSKNENVVNHTTKKDWRRNCFVFSLASLMVIGIIKLIYMWLVPSCNLYEGIFIDEGSSISELIKLPADTSSCDRGTVWYYNSTNISNEFSFFVHSQPKHCKDFCMCDSTKTCYRPKNNSNYMVGFKHHCEKSCQFSSMIMDKPFESFLDENGNEINTPDEHYVKVDSFGCHGCDSLRKCPTCNKQRTLDNVQITANGTTVEITWNVTSKFSIVELEVYNASTTRIWREKNAQSPIFVPSHLIDPDEKYILSVYFYQDRRINNVKKRMWTIAFNLNLYNHEN</sequence>
<keyword evidence="1" id="KW-0472">Membrane</keyword>
<name>A0A914C577_9BILA</name>
<evidence type="ECO:0000313" key="3">
    <source>
        <dbReference type="WBParaSite" id="ACRNAN_Path_313.g1214.t1"/>
    </source>
</evidence>
<reference evidence="3" key="1">
    <citation type="submission" date="2022-11" db="UniProtKB">
        <authorList>
            <consortium name="WormBaseParasite"/>
        </authorList>
    </citation>
    <scope>IDENTIFICATION</scope>
</reference>
<keyword evidence="2" id="KW-1185">Reference proteome</keyword>
<protein>
    <submittedName>
        <fullName evidence="3">Uncharacterized protein</fullName>
    </submittedName>
</protein>
<keyword evidence="1" id="KW-1133">Transmembrane helix</keyword>
<evidence type="ECO:0000256" key="1">
    <source>
        <dbReference type="SAM" id="Phobius"/>
    </source>
</evidence>
<dbReference type="WBParaSite" id="ACRNAN_Path_313.g1214.t1">
    <property type="protein sequence ID" value="ACRNAN_Path_313.g1214.t1"/>
    <property type="gene ID" value="ACRNAN_Path_313.g1214"/>
</dbReference>
<keyword evidence="1" id="KW-0812">Transmembrane</keyword>
<proteinExistence type="predicted"/>
<dbReference type="AlphaFoldDB" id="A0A914C577"/>
<accession>A0A914C577</accession>
<feature type="transmembrane region" description="Helical" evidence="1">
    <location>
        <begin position="147"/>
        <end position="168"/>
    </location>
</feature>
<evidence type="ECO:0000313" key="2">
    <source>
        <dbReference type="Proteomes" id="UP000887540"/>
    </source>
</evidence>
<organism evidence="2 3">
    <name type="scientific">Acrobeloides nanus</name>
    <dbReference type="NCBI Taxonomy" id="290746"/>
    <lineage>
        <taxon>Eukaryota</taxon>
        <taxon>Metazoa</taxon>
        <taxon>Ecdysozoa</taxon>
        <taxon>Nematoda</taxon>
        <taxon>Chromadorea</taxon>
        <taxon>Rhabditida</taxon>
        <taxon>Tylenchina</taxon>
        <taxon>Cephalobomorpha</taxon>
        <taxon>Cephaloboidea</taxon>
        <taxon>Cephalobidae</taxon>
        <taxon>Acrobeloides</taxon>
    </lineage>
</organism>